<feature type="compositionally biased region" description="Low complexity" evidence="1">
    <location>
        <begin position="288"/>
        <end position="301"/>
    </location>
</feature>
<feature type="region of interest" description="Disordered" evidence="1">
    <location>
        <begin position="1"/>
        <end position="33"/>
    </location>
</feature>
<name>A0A6P8IWI8_ACTTE</name>
<protein>
    <submittedName>
        <fullName evidence="3 4">Protein FAM111A-like</fullName>
    </submittedName>
</protein>
<dbReference type="RefSeq" id="XP_031571483.1">
    <property type="nucleotide sequence ID" value="XM_031715623.1"/>
</dbReference>
<feature type="compositionally biased region" description="Basic and acidic residues" evidence="1">
    <location>
        <begin position="21"/>
        <end position="33"/>
    </location>
</feature>
<dbReference type="KEGG" id="aten:116305665"/>
<dbReference type="PANTHER" id="PTHR14389:SF3">
    <property type="entry name" value="PROTEIN FAM111A-LIKE"/>
    <property type="match status" value="1"/>
</dbReference>
<dbReference type="RefSeq" id="XP_031571484.1">
    <property type="nucleotide sequence ID" value="XM_031715624.1"/>
</dbReference>
<accession>A0A6P8IWI8</accession>
<dbReference type="Pfam" id="PF13365">
    <property type="entry name" value="Trypsin_2"/>
    <property type="match status" value="1"/>
</dbReference>
<proteinExistence type="predicted"/>
<feature type="compositionally biased region" description="Basic and acidic residues" evidence="1">
    <location>
        <begin position="1"/>
        <end position="10"/>
    </location>
</feature>
<sequence length="649" mass="73760">MASMVHKVDQNDSGFGSNDDVTPKRPNKDCKNESDCSSFAESAKGSNSVKAVLQITIKLFGKLRACESDGKERIVDMIKKKIEETDSCQKAKDTDFLFFKRVSDEAYLNIGAPAGVLHEGVVYECIFKKQIGRRTTDMMRSYNAEMFDKNWAMKSFYVKLSDVTFSVSYFQKFKSIGKVLVDFFPGETLYEALYRDGRFKERTKDGLVICSCDFLTPNDVEISLGDQASNHAQEVLKFKKRKVINSKLDPKVSPLPEPHFQMNDHVMASNMEPVTPLKGDRSNTEYLSTPTSNPLSSTPAPRNHKNLHTLEGLTIYLKEKLGLEIIKQSDEYKEETNKSNEIKEAKKKNDRIFKKHYENFALHYSHRVYLSDLEDTIRLMKHSIGAIIATNVSNVKACGATCFRIGSKYVITNKHVVDKLVDMGIKFDRCYVDFNYEEKGQCGYCFNFASNHVLVSSEELDYAILELNPEGRKLPKSIIDPESGFNIAPPGRQLQAGECLTFIGHPGGLKKQMEVSCPIKHRDEIEEHLVLAFQTLNEKEFQEHRFRVRMAENDPNSALYDVSMFFHGSSGSPGFLMQEKLLVVLHSRGIPYKGNKNYFVVEEGILMASVVKDVMTKINRHEVLGRLGDIFGEFTAKNFDPEEMDIEYE</sequence>
<dbReference type="PANTHER" id="PTHR14389">
    <property type="entry name" value="SI:CH1073-475A24.1"/>
    <property type="match status" value="1"/>
</dbReference>
<evidence type="ECO:0000313" key="2">
    <source>
        <dbReference type="Proteomes" id="UP000515163"/>
    </source>
</evidence>
<evidence type="ECO:0000313" key="4">
    <source>
        <dbReference type="RefSeq" id="XP_031571484.1"/>
    </source>
</evidence>
<feature type="region of interest" description="Disordered" evidence="1">
    <location>
        <begin position="279"/>
        <end position="304"/>
    </location>
</feature>
<keyword evidence="2" id="KW-1185">Reference proteome</keyword>
<dbReference type="InterPro" id="IPR043504">
    <property type="entry name" value="Peptidase_S1_PA_chymotrypsin"/>
</dbReference>
<dbReference type="Gene3D" id="2.40.10.10">
    <property type="entry name" value="Trypsin-like serine proteases"/>
    <property type="match status" value="2"/>
</dbReference>
<dbReference type="Proteomes" id="UP000515163">
    <property type="component" value="Unplaced"/>
</dbReference>
<dbReference type="GeneID" id="116305665"/>
<organism evidence="2 4">
    <name type="scientific">Actinia tenebrosa</name>
    <name type="common">Australian red waratah sea anemone</name>
    <dbReference type="NCBI Taxonomy" id="6105"/>
    <lineage>
        <taxon>Eukaryota</taxon>
        <taxon>Metazoa</taxon>
        <taxon>Cnidaria</taxon>
        <taxon>Anthozoa</taxon>
        <taxon>Hexacorallia</taxon>
        <taxon>Actiniaria</taxon>
        <taxon>Actiniidae</taxon>
        <taxon>Actinia</taxon>
    </lineage>
</organism>
<reference evidence="3 4" key="1">
    <citation type="submission" date="2025-04" db="UniProtKB">
        <authorList>
            <consortium name="RefSeq"/>
        </authorList>
    </citation>
    <scope>IDENTIFICATION</scope>
    <source>
        <tissue evidence="3 4">Tentacle</tissue>
    </source>
</reference>
<dbReference type="AlphaFoldDB" id="A0A6P8IWI8"/>
<feature type="compositionally biased region" description="Polar residues" evidence="1">
    <location>
        <begin position="11"/>
        <end position="20"/>
    </location>
</feature>
<evidence type="ECO:0000256" key="1">
    <source>
        <dbReference type="SAM" id="MobiDB-lite"/>
    </source>
</evidence>
<evidence type="ECO:0000313" key="3">
    <source>
        <dbReference type="RefSeq" id="XP_031571483.1"/>
    </source>
</evidence>
<dbReference type="OrthoDB" id="5956474at2759"/>
<gene>
    <name evidence="3 4" type="primary">LOC116305665</name>
</gene>
<dbReference type="InterPro" id="IPR009003">
    <property type="entry name" value="Peptidase_S1_PA"/>
</dbReference>
<dbReference type="SUPFAM" id="SSF50494">
    <property type="entry name" value="Trypsin-like serine proteases"/>
    <property type="match status" value="1"/>
</dbReference>